<dbReference type="EMBL" id="QRCM01000001">
    <property type="protein sequence ID" value="TXG89307.1"/>
    <property type="molecule type" value="Genomic_DNA"/>
</dbReference>
<feature type="chain" id="PRO_5027110965" evidence="7">
    <location>
        <begin position="19"/>
        <end position="189"/>
    </location>
</feature>
<keyword evidence="2" id="KW-1003">Cell membrane</keyword>
<comment type="caution">
    <text evidence="9">The sequence shown here is derived from an EMBL/GenBank/DDBJ whole genome shotgun (WGS) entry which is preliminary data.</text>
</comment>
<dbReference type="AlphaFoldDB" id="A0A6P2C981"/>
<comment type="subcellular location">
    <subcellularLocation>
        <location evidence="1">Cell membrane</location>
        <topology evidence="1">Multi-pass membrane protein</topology>
    </subcellularLocation>
</comment>
<dbReference type="GO" id="GO:0005886">
    <property type="term" value="C:plasma membrane"/>
    <property type="evidence" value="ECO:0007669"/>
    <property type="project" value="UniProtKB-SubCell"/>
</dbReference>
<evidence type="ECO:0000256" key="5">
    <source>
        <dbReference type="ARBA" id="ARBA00023136"/>
    </source>
</evidence>
<evidence type="ECO:0000313" key="10">
    <source>
        <dbReference type="Proteomes" id="UP000471120"/>
    </source>
</evidence>
<keyword evidence="3 6" id="KW-0812">Transmembrane</keyword>
<feature type="signal peptide" evidence="7">
    <location>
        <begin position="1"/>
        <end position="18"/>
    </location>
</feature>
<dbReference type="RefSeq" id="WP_010839906.1">
    <property type="nucleotide sequence ID" value="NZ_QRCM01000001.1"/>
</dbReference>
<evidence type="ECO:0000256" key="4">
    <source>
        <dbReference type="ARBA" id="ARBA00022989"/>
    </source>
</evidence>
<dbReference type="PANTHER" id="PTHR35007:SF3">
    <property type="entry name" value="POSSIBLE CONSERVED ALANINE RICH MEMBRANE PROTEIN"/>
    <property type="match status" value="1"/>
</dbReference>
<evidence type="ECO:0000256" key="2">
    <source>
        <dbReference type="ARBA" id="ARBA00022475"/>
    </source>
</evidence>
<evidence type="ECO:0000256" key="7">
    <source>
        <dbReference type="SAM" id="SignalP"/>
    </source>
</evidence>
<keyword evidence="7" id="KW-0732">Signal</keyword>
<keyword evidence="5 6" id="KW-0472">Membrane</keyword>
<name>A0A6P2C981_9NOCA</name>
<proteinExistence type="predicted"/>
<dbReference type="Pfam" id="PF00482">
    <property type="entry name" value="T2SSF"/>
    <property type="match status" value="1"/>
</dbReference>
<accession>A0A6P2C981</accession>
<dbReference type="PANTHER" id="PTHR35007">
    <property type="entry name" value="INTEGRAL MEMBRANE PROTEIN-RELATED"/>
    <property type="match status" value="1"/>
</dbReference>
<organism evidence="9 10">
    <name type="scientific">Rhodococcus rhodnii</name>
    <dbReference type="NCBI Taxonomy" id="38312"/>
    <lineage>
        <taxon>Bacteria</taxon>
        <taxon>Bacillati</taxon>
        <taxon>Actinomycetota</taxon>
        <taxon>Actinomycetes</taxon>
        <taxon>Mycobacteriales</taxon>
        <taxon>Nocardiaceae</taxon>
        <taxon>Rhodococcus</taxon>
    </lineage>
</organism>
<dbReference type="InterPro" id="IPR018076">
    <property type="entry name" value="T2SS_GspF_dom"/>
</dbReference>
<feature type="domain" description="Type II secretion system protein GspF" evidence="8">
    <location>
        <begin position="50"/>
        <end position="169"/>
    </location>
</feature>
<keyword evidence="4 6" id="KW-1133">Transmembrane helix</keyword>
<evidence type="ECO:0000256" key="3">
    <source>
        <dbReference type="ARBA" id="ARBA00022692"/>
    </source>
</evidence>
<evidence type="ECO:0000256" key="1">
    <source>
        <dbReference type="ARBA" id="ARBA00004651"/>
    </source>
</evidence>
<evidence type="ECO:0000256" key="6">
    <source>
        <dbReference type="SAM" id="Phobius"/>
    </source>
</evidence>
<dbReference type="Proteomes" id="UP000471120">
    <property type="component" value="Unassembled WGS sequence"/>
</dbReference>
<reference evidence="9 10" key="1">
    <citation type="submission" date="2018-07" db="EMBL/GenBank/DDBJ databases">
        <title>Genome sequence of Rhodococcus rhodnii ATCC 35071 from Rhodnius prolixus.</title>
        <authorList>
            <person name="Patel V."/>
            <person name="Vogel K.J."/>
        </authorList>
    </citation>
    <scope>NUCLEOTIDE SEQUENCE [LARGE SCALE GENOMIC DNA]</scope>
    <source>
        <strain evidence="9 10">ATCC 35071</strain>
    </source>
</reference>
<evidence type="ECO:0000259" key="8">
    <source>
        <dbReference type="Pfam" id="PF00482"/>
    </source>
</evidence>
<sequence>MIALVLLALALVAYPAQRAPVHRVVVESDAAEDVPAESGDDGALEFAAGLDVFAACLRAGLPVATAARAAVPAAPPVLAGVLREAADLLALGADAELAWAAAARVSATEGLARAVRRSARSGAALSGAVTELSTEARAAAEDGAAAAAERAGVLIAGPLGLCFLPAFVCLGIVPVVVGLAGTVLGDGLL</sequence>
<feature type="transmembrane region" description="Helical" evidence="6">
    <location>
        <begin position="163"/>
        <end position="184"/>
    </location>
</feature>
<protein>
    <submittedName>
        <fullName evidence="9">Type II secretion system F family protein</fullName>
    </submittedName>
</protein>
<gene>
    <name evidence="9" type="ORF">DW322_02450</name>
</gene>
<evidence type="ECO:0000313" key="9">
    <source>
        <dbReference type="EMBL" id="TXG89307.1"/>
    </source>
</evidence>